<gene>
    <name evidence="1" type="ORF">H0A36_27760</name>
</gene>
<keyword evidence="2" id="KW-1185">Reference proteome</keyword>
<name>A0A853ID73_9GAMM</name>
<protein>
    <submittedName>
        <fullName evidence="1">Uncharacterized protein</fullName>
    </submittedName>
</protein>
<accession>A0A853ID73</accession>
<sequence length="107" mass="12330">MSIDIDSLSYEELIKLNQQIVERLKFLDTVHTQKEMMQFFTGDQVSFQSSGRGRQVGIVVKCNKKTITVLAESGEKWNISPQLLSKIKNVKSRSKKLDNIFDLPRKK</sequence>
<organism evidence="1 2">
    <name type="scientific">Spartinivicinus marinus</name>
    <dbReference type="NCBI Taxonomy" id="2994442"/>
    <lineage>
        <taxon>Bacteria</taxon>
        <taxon>Pseudomonadati</taxon>
        <taxon>Pseudomonadota</taxon>
        <taxon>Gammaproteobacteria</taxon>
        <taxon>Oceanospirillales</taxon>
        <taxon>Zooshikellaceae</taxon>
        <taxon>Spartinivicinus</taxon>
    </lineage>
</organism>
<evidence type="ECO:0000313" key="2">
    <source>
        <dbReference type="Proteomes" id="UP000569732"/>
    </source>
</evidence>
<dbReference type="Proteomes" id="UP000569732">
    <property type="component" value="Unassembled WGS sequence"/>
</dbReference>
<dbReference type="EMBL" id="JACCKB010000154">
    <property type="protein sequence ID" value="NYZ69812.1"/>
    <property type="molecule type" value="Genomic_DNA"/>
</dbReference>
<reference evidence="1 2" key="1">
    <citation type="submission" date="2020-07" db="EMBL/GenBank/DDBJ databases">
        <title>Endozoicomonas sp. nov., isolated from sediment.</title>
        <authorList>
            <person name="Gu T."/>
        </authorList>
    </citation>
    <scope>NUCLEOTIDE SEQUENCE [LARGE SCALE GENOMIC DNA]</scope>
    <source>
        <strain evidence="1 2">SM1973</strain>
    </source>
</reference>
<dbReference type="AlphaFoldDB" id="A0A853ID73"/>
<proteinExistence type="predicted"/>
<dbReference type="RefSeq" id="WP_180571785.1">
    <property type="nucleotide sequence ID" value="NZ_JACCKB010000154.1"/>
</dbReference>
<evidence type="ECO:0000313" key="1">
    <source>
        <dbReference type="EMBL" id="NYZ69812.1"/>
    </source>
</evidence>
<comment type="caution">
    <text evidence="1">The sequence shown here is derived from an EMBL/GenBank/DDBJ whole genome shotgun (WGS) entry which is preliminary data.</text>
</comment>